<dbReference type="InterPro" id="IPR006103">
    <property type="entry name" value="Glyco_hydro_2_cat"/>
</dbReference>
<evidence type="ECO:0000259" key="15">
    <source>
        <dbReference type="SMART" id="SM01038"/>
    </source>
</evidence>
<dbReference type="SUPFAM" id="SSF74650">
    <property type="entry name" value="Galactose mutarotase-like"/>
    <property type="match status" value="1"/>
</dbReference>
<feature type="domain" description="Beta galactosidase small chain/" evidence="15">
    <location>
        <begin position="808"/>
        <end position="1081"/>
    </location>
</feature>
<dbReference type="InterPro" id="IPR006101">
    <property type="entry name" value="Glyco_hydro_2"/>
</dbReference>
<dbReference type="Pfam" id="PF02929">
    <property type="entry name" value="Bgal_small_N"/>
    <property type="match status" value="1"/>
</dbReference>
<evidence type="ECO:0000256" key="2">
    <source>
        <dbReference type="ARBA" id="ARBA00001913"/>
    </source>
</evidence>
<evidence type="ECO:0000313" key="17">
    <source>
        <dbReference type="Proteomes" id="UP000544222"/>
    </source>
</evidence>
<comment type="similarity">
    <text evidence="4 13">Belongs to the glycosyl hydrolase 2 family.</text>
</comment>
<dbReference type="InterPro" id="IPR023232">
    <property type="entry name" value="Glyco_hydro_2_AS"/>
</dbReference>
<evidence type="ECO:0000313" key="16">
    <source>
        <dbReference type="EMBL" id="MBB3187019.1"/>
    </source>
</evidence>
<dbReference type="PRINTS" id="PR00132">
    <property type="entry name" value="GLHYDRLASE2"/>
</dbReference>
<dbReference type="Gene3D" id="2.60.120.260">
    <property type="entry name" value="Galactose-binding domain-like"/>
    <property type="match status" value="1"/>
</dbReference>
<organism evidence="16 17">
    <name type="scientific">Microbacter margulisiae</name>
    <dbReference type="NCBI Taxonomy" id="1350067"/>
    <lineage>
        <taxon>Bacteria</taxon>
        <taxon>Pseudomonadati</taxon>
        <taxon>Bacteroidota</taxon>
        <taxon>Bacteroidia</taxon>
        <taxon>Bacteroidales</taxon>
        <taxon>Porphyromonadaceae</taxon>
        <taxon>Microbacter</taxon>
    </lineage>
</organism>
<dbReference type="Pfam" id="PF02837">
    <property type="entry name" value="Glyco_hydro_2_N"/>
    <property type="match status" value="1"/>
</dbReference>
<dbReference type="InterPro" id="IPR013783">
    <property type="entry name" value="Ig-like_fold"/>
</dbReference>
<dbReference type="InterPro" id="IPR032312">
    <property type="entry name" value="LacZ_4"/>
</dbReference>
<dbReference type="InterPro" id="IPR008979">
    <property type="entry name" value="Galactose-bd-like_sf"/>
</dbReference>
<dbReference type="GO" id="GO:0009341">
    <property type="term" value="C:beta-galactosidase complex"/>
    <property type="evidence" value="ECO:0007669"/>
    <property type="project" value="InterPro"/>
</dbReference>
<evidence type="ECO:0000256" key="1">
    <source>
        <dbReference type="ARBA" id="ARBA00001412"/>
    </source>
</evidence>
<evidence type="ECO:0000256" key="13">
    <source>
        <dbReference type="RuleBase" id="RU361154"/>
    </source>
</evidence>
<dbReference type="InterPro" id="IPR014718">
    <property type="entry name" value="GH-type_carb-bd"/>
</dbReference>
<evidence type="ECO:0000256" key="5">
    <source>
        <dbReference type="ARBA" id="ARBA00011245"/>
    </source>
</evidence>
<name>A0A7W5DQ57_9PORP</name>
<dbReference type="Proteomes" id="UP000544222">
    <property type="component" value="Unassembled WGS sequence"/>
</dbReference>
<dbReference type="PROSITE" id="PS00608">
    <property type="entry name" value="GLYCOSYL_HYDROL_F2_2"/>
    <property type="match status" value="1"/>
</dbReference>
<evidence type="ECO:0000256" key="10">
    <source>
        <dbReference type="ARBA" id="ARBA00022837"/>
    </source>
</evidence>
<dbReference type="Gene3D" id="3.20.20.80">
    <property type="entry name" value="Glycosidases"/>
    <property type="match status" value="1"/>
</dbReference>
<accession>A0A7W5DQ57</accession>
<dbReference type="InterPro" id="IPR036156">
    <property type="entry name" value="Beta-gal/glucu_dom_sf"/>
</dbReference>
<keyword evidence="14" id="KW-0732">Signal</keyword>
<dbReference type="SMART" id="SM01038">
    <property type="entry name" value="Bgal_small_N"/>
    <property type="match status" value="1"/>
</dbReference>
<keyword evidence="9" id="KW-0788">Thiol protease</keyword>
<evidence type="ECO:0000256" key="14">
    <source>
        <dbReference type="SAM" id="SignalP"/>
    </source>
</evidence>
<dbReference type="GO" id="GO:0008234">
    <property type="term" value="F:cysteine-type peptidase activity"/>
    <property type="evidence" value="ECO:0007669"/>
    <property type="project" value="UniProtKB-KW"/>
</dbReference>
<dbReference type="InterPro" id="IPR006104">
    <property type="entry name" value="Glyco_hydro_2_N"/>
</dbReference>
<dbReference type="PANTHER" id="PTHR46323">
    <property type="entry name" value="BETA-GALACTOSIDASE"/>
    <property type="match status" value="1"/>
</dbReference>
<dbReference type="GO" id="GO:0006508">
    <property type="term" value="P:proteolysis"/>
    <property type="evidence" value="ECO:0007669"/>
    <property type="project" value="UniProtKB-KW"/>
</dbReference>
<dbReference type="InterPro" id="IPR017853">
    <property type="entry name" value="GH"/>
</dbReference>
<evidence type="ECO:0000256" key="3">
    <source>
        <dbReference type="ARBA" id="ARBA00006067"/>
    </source>
</evidence>
<evidence type="ECO:0000256" key="4">
    <source>
        <dbReference type="ARBA" id="ARBA00007401"/>
    </source>
</evidence>
<proteinExistence type="inferred from homology"/>
<feature type="chain" id="PRO_5031205063" description="Beta-galactosidase" evidence="14">
    <location>
        <begin position="20"/>
        <end position="1102"/>
    </location>
</feature>
<keyword evidence="10" id="KW-0106">Calcium</keyword>
<dbReference type="RefSeq" id="WP_183412834.1">
    <property type="nucleotide sequence ID" value="NZ_JACHYB010000001.1"/>
</dbReference>
<comment type="subunit">
    <text evidence="5">Monomer.</text>
</comment>
<evidence type="ECO:0000256" key="9">
    <source>
        <dbReference type="ARBA" id="ARBA00022807"/>
    </source>
</evidence>
<evidence type="ECO:0000256" key="7">
    <source>
        <dbReference type="ARBA" id="ARBA00022670"/>
    </source>
</evidence>
<dbReference type="SUPFAM" id="SSF49303">
    <property type="entry name" value="beta-Galactosidase/glucuronidase domain"/>
    <property type="match status" value="2"/>
</dbReference>
<keyword evidence="11 13" id="KW-0326">Glycosidase</keyword>
<comment type="caution">
    <text evidence="16">The sequence shown here is derived from an EMBL/GenBank/DDBJ whole genome shotgun (WGS) entry which is preliminary data.</text>
</comment>
<dbReference type="InterPro" id="IPR050347">
    <property type="entry name" value="Bact_Beta-galactosidase"/>
</dbReference>
<dbReference type="Pfam" id="PF16353">
    <property type="entry name" value="LacZ_4"/>
    <property type="match status" value="1"/>
</dbReference>
<dbReference type="GO" id="GO:0005990">
    <property type="term" value="P:lactose catabolic process"/>
    <property type="evidence" value="ECO:0007669"/>
    <property type="project" value="TreeGrafter"/>
</dbReference>
<keyword evidence="8 13" id="KW-0378">Hydrolase</keyword>
<dbReference type="EMBL" id="JACHYB010000001">
    <property type="protein sequence ID" value="MBB3187019.1"/>
    <property type="molecule type" value="Genomic_DNA"/>
</dbReference>
<feature type="signal peptide" evidence="14">
    <location>
        <begin position="1"/>
        <end position="19"/>
    </location>
</feature>
<gene>
    <name evidence="16" type="ORF">FHX64_001182</name>
</gene>
<protein>
    <recommendedName>
        <fullName evidence="6 13">Beta-galactosidase</fullName>
        <ecNumber evidence="6 13">3.2.1.23</ecNumber>
    </recommendedName>
    <alternativeName>
        <fullName evidence="12 13">Lactase</fullName>
    </alternativeName>
</protein>
<dbReference type="SUPFAM" id="SSF49785">
    <property type="entry name" value="Galactose-binding domain-like"/>
    <property type="match status" value="1"/>
</dbReference>
<evidence type="ECO:0000256" key="12">
    <source>
        <dbReference type="ARBA" id="ARBA00032230"/>
    </source>
</evidence>
<dbReference type="AlphaFoldDB" id="A0A7W5DQ57"/>
<dbReference type="Gene3D" id="2.60.40.10">
    <property type="entry name" value="Immunoglobulins"/>
    <property type="match status" value="2"/>
</dbReference>
<dbReference type="PROSITE" id="PS00719">
    <property type="entry name" value="GLYCOSYL_HYDROL_F2_1"/>
    <property type="match status" value="1"/>
</dbReference>
<dbReference type="Pfam" id="PF00703">
    <property type="entry name" value="Glyco_hydro_2"/>
    <property type="match status" value="1"/>
</dbReference>
<dbReference type="GO" id="GO:0004565">
    <property type="term" value="F:beta-galactosidase activity"/>
    <property type="evidence" value="ECO:0007669"/>
    <property type="project" value="UniProtKB-EC"/>
</dbReference>
<reference evidence="16 17" key="1">
    <citation type="submission" date="2020-08" db="EMBL/GenBank/DDBJ databases">
        <title>Genomic Encyclopedia of Type Strains, Phase IV (KMG-IV): sequencing the most valuable type-strain genomes for metagenomic binning, comparative biology and taxonomic classification.</title>
        <authorList>
            <person name="Goeker M."/>
        </authorList>
    </citation>
    <scope>NUCLEOTIDE SEQUENCE [LARGE SCALE GENOMIC DNA]</scope>
    <source>
        <strain evidence="16 17">DSM 27471</strain>
    </source>
</reference>
<dbReference type="Pfam" id="PF02836">
    <property type="entry name" value="Glyco_hydro_2_C"/>
    <property type="match status" value="1"/>
</dbReference>
<dbReference type="InterPro" id="IPR004199">
    <property type="entry name" value="B-gal_small/dom_5"/>
</dbReference>
<evidence type="ECO:0000256" key="8">
    <source>
        <dbReference type="ARBA" id="ARBA00022801"/>
    </source>
</evidence>
<keyword evidence="17" id="KW-1185">Reference proteome</keyword>
<comment type="similarity">
    <text evidence="3">Belongs to the peptidase C25 family.</text>
</comment>
<dbReference type="PANTHER" id="PTHR46323:SF2">
    <property type="entry name" value="BETA-GALACTOSIDASE"/>
    <property type="match status" value="1"/>
</dbReference>
<dbReference type="GO" id="GO:0030246">
    <property type="term" value="F:carbohydrate binding"/>
    <property type="evidence" value="ECO:0007669"/>
    <property type="project" value="InterPro"/>
</dbReference>
<evidence type="ECO:0000256" key="11">
    <source>
        <dbReference type="ARBA" id="ARBA00023295"/>
    </source>
</evidence>
<dbReference type="InterPro" id="IPR011013">
    <property type="entry name" value="Gal_mutarotase_sf_dom"/>
</dbReference>
<dbReference type="InterPro" id="IPR023230">
    <property type="entry name" value="Glyco_hydro_2_CS"/>
</dbReference>
<dbReference type="InterPro" id="IPR006102">
    <property type="entry name" value="Ig-like_GH2"/>
</dbReference>
<comment type="catalytic activity">
    <reaction evidence="1 13">
        <text>Hydrolysis of terminal non-reducing beta-D-galactose residues in beta-D-galactosides.</text>
        <dbReference type="EC" id="3.2.1.23"/>
    </reaction>
</comment>
<dbReference type="Gene3D" id="2.70.98.10">
    <property type="match status" value="1"/>
</dbReference>
<keyword evidence="7" id="KW-0645">Protease</keyword>
<comment type="cofactor">
    <cofactor evidence="2">
        <name>Ca(2+)</name>
        <dbReference type="ChEBI" id="CHEBI:29108"/>
    </cofactor>
</comment>
<evidence type="ECO:0000256" key="6">
    <source>
        <dbReference type="ARBA" id="ARBA00012756"/>
    </source>
</evidence>
<dbReference type="SUPFAM" id="SSF51445">
    <property type="entry name" value="(Trans)glycosidases"/>
    <property type="match status" value="1"/>
</dbReference>
<dbReference type="EC" id="3.2.1.23" evidence="6 13"/>
<sequence>MKRLTLLFCLFLVVNVSFAKQHDWENEAVLGINREAPRADFIPYQTDKQALLGIRKDSPWYMSLDGNWKFYWVPRPELRPQDFYHTNFNDSHWKTIPVPSNWETQGYGTPIYVSSGYPFKIDPPFVTSTPPVKYTTYKERDPVGSYRHPFQLPDSWKGRKVFIHFAGVQSAFYVWINGIKVGYSQGSMETSEFDITKYVKPGKNLLAVQVFKYSDGSYLEDQDMWRLGGIFREVYLFSTNNVNISDFAVRTILDKHYKNAELQVYLKLASYLKDTLRGWSVQAQLYDANNHPVFKEPLAHDAASILNIAYDPKIMNVRYPQRGSAKFAWLQAEVTDPAKWTAETPNLYTLVLSLINSNQKTIEAVSCKVGFRSLEIKNGQFLVNGKAIRLRGVNRHECDPATGKAISYARMVQDITLMKQANINAVRTCHYPDNPEWYDLCDRYGIYVMDEADIEEQGVRGTLANDPQWCAAFLDRPIRMVYRDRNHPSIILWSMGNESGYGPNFAAISAWIKDFDPTRFIHYEGAQGKPKDPPTVDVISRFYPRVCEPYLNPDIPDTSDAERPENARWDHLLTIAKNKDDDRPVLASEYVHAMGNAVGNLKEYWDEIYSNPRLLGGFIWEWADQGLYKTAPNGTRYIAYGGDFGDYPNLNAFCLKGIVFSDRTTSPKYYQVKKIYQPVSIAMGDDVPGHTTVWITNRNSFVNLNQYEADWALYCNGQIIQSGVLPPTDIPPSERKEIPVPVQPLKHLVPGGDYQLRISYRLKKDELWAKRGFEFAFDQMKMHIATPAVPAEKHHGKLYWEQTGNKILLHGKSFSAVFNCKIASLTSLTYNGKEMIVSPPVFQGFRAPTDNDRGFGNWLAKDWAKARLDSLCRIVDSCSIITKGHNYLKIKTVARSLAKSGYFIHKAIWTIYGDGTIIMNNAFIPMGNLPSLPRLGVVMSLNKNLEQFEWYGHGPYENYVDRKESCPMGIYKSTVTAQYVPYPHPQETGNKENVHWLHLTTKEGQGIAIVALSKNMSASALHFTANDLYRATHAYLLKPRPEVVLSLNAAMLGLGNSSCGPGVLKKYAIKQQEYDLEFEIKPCNPKNDSSLMPTPYDFGPIE</sequence>